<feature type="non-terminal residue" evidence="2">
    <location>
        <position position="157"/>
    </location>
</feature>
<reference evidence="2" key="1">
    <citation type="journal article" date="2014" name="Front. Microbiol.">
        <title>High frequency of phylogenetically diverse reductive dehalogenase-homologous genes in deep subseafloor sedimentary metagenomes.</title>
        <authorList>
            <person name="Kawai M."/>
            <person name="Futagami T."/>
            <person name="Toyoda A."/>
            <person name="Takaki Y."/>
            <person name="Nishi S."/>
            <person name="Hori S."/>
            <person name="Arai W."/>
            <person name="Tsubouchi T."/>
            <person name="Morono Y."/>
            <person name="Uchiyama I."/>
            <person name="Ito T."/>
            <person name="Fujiyama A."/>
            <person name="Inagaki F."/>
            <person name="Takami H."/>
        </authorList>
    </citation>
    <scope>NUCLEOTIDE SEQUENCE</scope>
    <source>
        <strain evidence="2">Expedition CK06-06</strain>
    </source>
</reference>
<proteinExistence type="predicted"/>
<accession>X0WWK1</accession>
<dbReference type="PANTHER" id="PTHR41287">
    <property type="match status" value="1"/>
</dbReference>
<dbReference type="InterPro" id="IPR005021">
    <property type="entry name" value="Terminase_largesu-like"/>
</dbReference>
<evidence type="ECO:0000313" key="2">
    <source>
        <dbReference type="EMBL" id="GAG35354.1"/>
    </source>
</evidence>
<organism evidence="2">
    <name type="scientific">marine sediment metagenome</name>
    <dbReference type="NCBI Taxonomy" id="412755"/>
    <lineage>
        <taxon>unclassified sequences</taxon>
        <taxon>metagenomes</taxon>
        <taxon>ecological metagenomes</taxon>
    </lineage>
</organism>
<gene>
    <name evidence="2" type="ORF">S01H1_61596</name>
</gene>
<dbReference type="Pfam" id="PF03354">
    <property type="entry name" value="TerL_ATPase"/>
    <property type="match status" value="1"/>
</dbReference>
<feature type="domain" description="Terminase large subunit-like ATPase" evidence="1">
    <location>
        <begin position="90"/>
        <end position="157"/>
    </location>
</feature>
<dbReference type="AlphaFoldDB" id="X0WWK1"/>
<comment type="caution">
    <text evidence="2">The sequence shown here is derived from an EMBL/GenBank/DDBJ whole genome shotgun (WGS) entry which is preliminary data.</text>
</comment>
<dbReference type="EMBL" id="BARS01040401">
    <property type="protein sequence ID" value="GAG35354.1"/>
    <property type="molecule type" value="Genomic_DNA"/>
</dbReference>
<dbReference type="PANTHER" id="PTHR41287:SF1">
    <property type="entry name" value="PROTEIN YMFN"/>
    <property type="match status" value="1"/>
</dbReference>
<protein>
    <recommendedName>
        <fullName evidence="1">Terminase large subunit-like ATPase domain-containing protein</fullName>
    </recommendedName>
</protein>
<sequence length="157" mass="17953">MKAFTQRGTQYAKDIVSGKILSSKLTIASCQRQLDDLKRQRDPGFDYIFNPEITDKNGVKYRPAERICSFVQLLVHVKGEKAGQQFLIEDWQCFFLTVVFGWVHKDTFYRRFKELYAEIPRKNGKSPLGAAIGLYMLTMDMEPGAEVFSGAADRNQA</sequence>
<dbReference type="InterPro" id="IPR046461">
    <property type="entry name" value="TerL_ATPase"/>
</dbReference>
<name>X0WWK1_9ZZZZ</name>
<evidence type="ECO:0000259" key="1">
    <source>
        <dbReference type="Pfam" id="PF03354"/>
    </source>
</evidence>